<dbReference type="PANTHER" id="PTHR34584:SF1">
    <property type="entry name" value="NA(+)_H(+) ANTIPORTER SUBUNIT E1"/>
    <property type="match status" value="1"/>
</dbReference>
<feature type="transmembrane region" description="Helical" evidence="7">
    <location>
        <begin position="12"/>
        <end position="38"/>
    </location>
</feature>
<feature type="transmembrane region" description="Helical" evidence="7">
    <location>
        <begin position="103"/>
        <end position="123"/>
    </location>
</feature>
<evidence type="ECO:0000256" key="5">
    <source>
        <dbReference type="ARBA" id="ARBA00022989"/>
    </source>
</evidence>
<name>A0A2W5MXB9_RHOSU</name>
<keyword evidence="3" id="KW-1003">Cell membrane</keyword>
<dbReference type="Pfam" id="PF01899">
    <property type="entry name" value="MNHE"/>
    <property type="match status" value="1"/>
</dbReference>
<dbReference type="AlphaFoldDB" id="A0A2W5MXB9"/>
<proteinExistence type="inferred from homology"/>
<dbReference type="GO" id="GO:0005886">
    <property type="term" value="C:plasma membrane"/>
    <property type="evidence" value="ECO:0007669"/>
    <property type="project" value="UniProtKB-SubCell"/>
</dbReference>
<accession>A0A2W5MXB9</accession>
<feature type="transmembrane region" description="Helical" evidence="7">
    <location>
        <begin position="58"/>
        <end position="82"/>
    </location>
</feature>
<comment type="caution">
    <text evidence="8">The sequence shown here is derived from an EMBL/GenBank/DDBJ whole genome shotgun (WGS) entry which is preliminary data.</text>
</comment>
<comment type="similarity">
    <text evidence="2">Belongs to the CPA3 antiporters (TC 2.A.63) subunit E family.</text>
</comment>
<evidence type="ECO:0000256" key="1">
    <source>
        <dbReference type="ARBA" id="ARBA00004651"/>
    </source>
</evidence>
<keyword evidence="5 7" id="KW-1133">Transmembrane helix</keyword>
<sequence length="160" mass="17614">MTRYVPHPILTASIIVMWILLNRLSVGHLLLGAAVGIIGGQAMSALRPPKVQLRKWWLIPGLILRVLADIAVSNWAVAGQILRGGGSREPGFVELRLRLRDPLALAILAVILTSMPGTAWVQYDRAGNRLLLHALDLADGTDWAAVVRDRYETPLLEIFE</sequence>
<dbReference type="PANTHER" id="PTHR34584">
    <property type="entry name" value="NA(+)/H(+) ANTIPORTER SUBUNIT E1"/>
    <property type="match status" value="1"/>
</dbReference>
<comment type="subcellular location">
    <subcellularLocation>
        <location evidence="1">Cell membrane</location>
        <topology evidence="1">Multi-pass membrane protein</topology>
    </subcellularLocation>
</comment>
<evidence type="ECO:0000256" key="3">
    <source>
        <dbReference type="ARBA" id="ARBA00022475"/>
    </source>
</evidence>
<organism evidence="8 9">
    <name type="scientific">Rhodovulum sulfidophilum</name>
    <name type="common">Rhodobacter sulfidophilus</name>
    <dbReference type="NCBI Taxonomy" id="35806"/>
    <lineage>
        <taxon>Bacteria</taxon>
        <taxon>Pseudomonadati</taxon>
        <taxon>Pseudomonadota</taxon>
        <taxon>Alphaproteobacteria</taxon>
        <taxon>Rhodobacterales</taxon>
        <taxon>Paracoccaceae</taxon>
        <taxon>Rhodovulum</taxon>
    </lineage>
</organism>
<dbReference type="EMBL" id="QFPW01000037">
    <property type="protein sequence ID" value="PZQ45852.1"/>
    <property type="molecule type" value="Genomic_DNA"/>
</dbReference>
<dbReference type="GO" id="GO:0008324">
    <property type="term" value="F:monoatomic cation transmembrane transporter activity"/>
    <property type="evidence" value="ECO:0007669"/>
    <property type="project" value="InterPro"/>
</dbReference>
<dbReference type="NCBIfam" id="NF006520">
    <property type="entry name" value="PRK08965.1-4"/>
    <property type="match status" value="1"/>
</dbReference>
<evidence type="ECO:0000256" key="6">
    <source>
        <dbReference type="ARBA" id="ARBA00023136"/>
    </source>
</evidence>
<gene>
    <name evidence="8" type="ORF">DI556_21920</name>
</gene>
<evidence type="ECO:0000313" key="9">
    <source>
        <dbReference type="Proteomes" id="UP000249185"/>
    </source>
</evidence>
<evidence type="ECO:0000313" key="8">
    <source>
        <dbReference type="EMBL" id="PZQ45852.1"/>
    </source>
</evidence>
<protein>
    <submittedName>
        <fullName evidence="8">Na+/H+ antiporter subunit E</fullName>
    </submittedName>
</protein>
<keyword evidence="6 7" id="KW-0472">Membrane</keyword>
<dbReference type="Proteomes" id="UP000249185">
    <property type="component" value="Unassembled WGS sequence"/>
</dbReference>
<evidence type="ECO:0000256" key="7">
    <source>
        <dbReference type="SAM" id="Phobius"/>
    </source>
</evidence>
<dbReference type="InterPro" id="IPR002758">
    <property type="entry name" value="Cation_antiport_E"/>
</dbReference>
<evidence type="ECO:0000256" key="4">
    <source>
        <dbReference type="ARBA" id="ARBA00022692"/>
    </source>
</evidence>
<evidence type="ECO:0000256" key="2">
    <source>
        <dbReference type="ARBA" id="ARBA00006228"/>
    </source>
</evidence>
<dbReference type="PIRSF" id="PIRSF019239">
    <property type="entry name" value="MrpE"/>
    <property type="match status" value="1"/>
</dbReference>
<reference evidence="8 9" key="1">
    <citation type="submission" date="2017-08" db="EMBL/GenBank/DDBJ databases">
        <title>Infants hospitalized years apart are colonized by the same room-sourced microbial strains.</title>
        <authorList>
            <person name="Brooks B."/>
            <person name="Olm M.R."/>
            <person name="Firek B.A."/>
            <person name="Baker R."/>
            <person name="Thomas B.C."/>
            <person name="Morowitz M.J."/>
            <person name="Banfield J.F."/>
        </authorList>
    </citation>
    <scope>NUCLEOTIDE SEQUENCE [LARGE SCALE GENOMIC DNA]</scope>
    <source>
        <strain evidence="8">S2_005_002_R2_34</strain>
    </source>
</reference>
<keyword evidence="4 7" id="KW-0812">Transmembrane</keyword>